<dbReference type="Proteomes" id="UP000886611">
    <property type="component" value="Unassembled WGS sequence"/>
</dbReference>
<feature type="non-terminal residue" evidence="1">
    <location>
        <position position="1"/>
    </location>
</feature>
<dbReference type="SUPFAM" id="SSF52266">
    <property type="entry name" value="SGNH hydrolase"/>
    <property type="match status" value="1"/>
</dbReference>
<comment type="caution">
    <text evidence="1">The sequence shown here is derived from an EMBL/GenBank/DDBJ whole genome shotgun (WGS) entry which is preliminary data.</text>
</comment>
<accession>A0A8X8BVA9</accession>
<feature type="non-terminal residue" evidence="1">
    <location>
        <position position="306"/>
    </location>
</feature>
<evidence type="ECO:0000313" key="1">
    <source>
        <dbReference type="EMBL" id="KAG2467802.1"/>
    </source>
</evidence>
<dbReference type="PANTHER" id="PTHR21325:SF52">
    <property type="entry name" value="PHOSPHOLIPASE B1, MEMBRANE-ASSOCIATED"/>
    <property type="match status" value="1"/>
</dbReference>
<dbReference type="AlphaFoldDB" id="A0A8X8BVA9"/>
<evidence type="ECO:0000313" key="2">
    <source>
        <dbReference type="Proteomes" id="UP000886611"/>
    </source>
</evidence>
<dbReference type="GO" id="GO:0006644">
    <property type="term" value="P:phospholipid metabolic process"/>
    <property type="evidence" value="ECO:0007669"/>
    <property type="project" value="TreeGrafter"/>
</dbReference>
<keyword evidence="2" id="KW-1185">Reference proteome</keyword>
<name>A0A8X8BVA9_POLSE</name>
<dbReference type="InterPro" id="IPR038885">
    <property type="entry name" value="PLB1"/>
</dbReference>
<protein>
    <submittedName>
        <fullName evidence="1">PLB1 Phospholipase</fullName>
    </submittedName>
</protein>
<dbReference type="PANTHER" id="PTHR21325">
    <property type="entry name" value="PHOSPHOLIPASE B, PLB1"/>
    <property type="match status" value="1"/>
</dbReference>
<reference evidence="1 2" key="1">
    <citation type="journal article" date="2021" name="Cell">
        <title>Tracing the genetic footprints of vertebrate landing in non-teleost ray-finned fishes.</title>
        <authorList>
            <person name="Bi X."/>
            <person name="Wang K."/>
            <person name="Yang L."/>
            <person name="Pan H."/>
            <person name="Jiang H."/>
            <person name="Wei Q."/>
            <person name="Fang M."/>
            <person name="Yu H."/>
            <person name="Zhu C."/>
            <person name="Cai Y."/>
            <person name="He Y."/>
            <person name="Gan X."/>
            <person name="Zeng H."/>
            <person name="Yu D."/>
            <person name="Zhu Y."/>
            <person name="Jiang H."/>
            <person name="Qiu Q."/>
            <person name="Yang H."/>
            <person name="Zhang Y.E."/>
            <person name="Wang W."/>
            <person name="Zhu M."/>
            <person name="He S."/>
            <person name="Zhang G."/>
        </authorList>
    </citation>
    <scope>NUCLEOTIDE SEQUENCE [LARGE SCALE GENOMIC DNA]</scope>
    <source>
        <strain evidence="1">Bchr_013</strain>
    </source>
</reference>
<sequence>MLKVDRLIEKALVSRSCDLPGPPPPVPTPQLFSLPHLSTRPLTGALLCPLQVNFQEDWKLVTLFIGGNDLCQYCLDRVGGRGGSLWTPTWWVVVLQLTSSSGLLAFTSGDSVLAELRGAHSGDPGHPVQRGQDSLELMEARMLNRYYQVELEKMVYSGRYDGREDFAVVTQPFFRSSFIPLADDGTPDVRFFSSDCFHFSERGHAMMAISLWNNMLEPVGQKTAFNNFTYERRRLKCPSQVKPYFFTKRNSFPLPPVQPAAPSNGIPSWTVVVAPSGECWWAPWASASYGHARTGRDGEFSKRQSK</sequence>
<proteinExistence type="predicted"/>
<dbReference type="EMBL" id="JAATIS010000485">
    <property type="protein sequence ID" value="KAG2467802.1"/>
    <property type="molecule type" value="Genomic_DNA"/>
</dbReference>
<gene>
    <name evidence="1" type="primary">Plb1_0</name>
    <name evidence="1" type="ORF">GTO96_0015889</name>
</gene>
<organism evidence="1 2">
    <name type="scientific">Polypterus senegalus</name>
    <name type="common">Senegal bichir</name>
    <dbReference type="NCBI Taxonomy" id="55291"/>
    <lineage>
        <taxon>Eukaryota</taxon>
        <taxon>Metazoa</taxon>
        <taxon>Chordata</taxon>
        <taxon>Craniata</taxon>
        <taxon>Vertebrata</taxon>
        <taxon>Euteleostomi</taxon>
        <taxon>Actinopterygii</taxon>
        <taxon>Polypteriformes</taxon>
        <taxon>Polypteridae</taxon>
        <taxon>Polypterus</taxon>
    </lineage>
</organism>
<dbReference type="GO" id="GO:0004620">
    <property type="term" value="F:phospholipase activity"/>
    <property type="evidence" value="ECO:0007669"/>
    <property type="project" value="InterPro"/>
</dbReference>